<proteinExistence type="predicted"/>
<dbReference type="InParanoid" id="B8M940"/>
<dbReference type="AlphaFoldDB" id="B8M940"/>
<reference evidence="3" key="1">
    <citation type="journal article" date="2015" name="Genome Announc.">
        <title>Genome sequence of the AIDS-associated pathogen Penicillium marneffei (ATCC18224) and its near taxonomic relative Talaromyces stipitatus (ATCC10500).</title>
        <authorList>
            <person name="Nierman W.C."/>
            <person name="Fedorova-Abrams N.D."/>
            <person name="Andrianopoulos A."/>
        </authorList>
    </citation>
    <scope>NUCLEOTIDE SEQUENCE [LARGE SCALE GENOMIC DNA]</scope>
    <source>
        <strain evidence="3">ATCC 10500 / CBS 375.48 / QM 6759 / NRRL 1006</strain>
    </source>
</reference>
<feature type="region of interest" description="Disordered" evidence="1">
    <location>
        <begin position="90"/>
        <end position="124"/>
    </location>
</feature>
<feature type="region of interest" description="Disordered" evidence="1">
    <location>
        <begin position="1"/>
        <end position="60"/>
    </location>
</feature>
<organism evidence="2 3">
    <name type="scientific">Talaromyces stipitatus (strain ATCC 10500 / CBS 375.48 / QM 6759 / NRRL 1006)</name>
    <name type="common">Penicillium stipitatum</name>
    <dbReference type="NCBI Taxonomy" id="441959"/>
    <lineage>
        <taxon>Eukaryota</taxon>
        <taxon>Fungi</taxon>
        <taxon>Dikarya</taxon>
        <taxon>Ascomycota</taxon>
        <taxon>Pezizomycotina</taxon>
        <taxon>Eurotiomycetes</taxon>
        <taxon>Eurotiomycetidae</taxon>
        <taxon>Eurotiales</taxon>
        <taxon>Trichocomaceae</taxon>
        <taxon>Talaromyces</taxon>
        <taxon>Talaromyces sect. Talaromyces</taxon>
    </lineage>
</organism>
<dbReference type="Proteomes" id="UP000001745">
    <property type="component" value="Unassembled WGS sequence"/>
</dbReference>
<dbReference type="EMBL" id="EQ962655">
    <property type="protein sequence ID" value="EED17335.1"/>
    <property type="molecule type" value="Genomic_DNA"/>
</dbReference>
<dbReference type="HOGENOM" id="CLU_2005436_0_0_1"/>
<name>B8M940_TALSN</name>
<dbReference type="RefSeq" id="XP_002481327.1">
    <property type="nucleotide sequence ID" value="XM_002481282.1"/>
</dbReference>
<feature type="compositionally biased region" description="Polar residues" evidence="1">
    <location>
        <begin position="7"/>
        <end position="27"/>
    </location>
</feature>
<dbReference type="VEuPathDB" id="FungiDB:TSTA_111710"/>
<evidence type="ECO:0000313" key="2">
    <source>
        <dbReference type="EMBL" id="EED17335.1"/>
    </source>
</evidence>
<evidence type="ECO:0000256" key="1">
    <source>
        <dbReference type="SAM" id="MobiDB-lite"/>
    </source>
</evidence>
<dbReference type="GeneID" id="8098826"/>
<protein>
    <submittedName>
        <fullName evidence="2">Uncharacterized protein</fullName>
    </submittedName>
</protein>
<accession>B8M940</accession>
<sequence>MRCMQERQASSGLPTLAQSKTATQNVHQKAAEKKSSRKRAAASEKELASHSSTGAPSSKRVRFELYALHNILANAVVTAASHLIVLSSEDAPQPSEANNNSGEEDNGLSPLPTGLCSREFDSSS</sequence>
<gene>
    <name evidence="2" type="ORF">TSTA_111710</name>
</gene>
<keyword evidence="3" id="KW-1185">Reference proteome</keyword>
<evidence type="ECO:0000313" key="3">
    <source>
        <dbReference type="Proteomes" id="UP000001745"/>
    </source>
</evidence>